<keyword evidence="1" id="KW-0472">Membrane</keyword>
<proteinExistence type="predicted"/>
<accession>A0A0R3X9B7</accession>
<reference evidence="2 3" key="2">
    <citation type="submission" date="2018-11" db="EMBL/GenBank/DDBJ databases">
        <authorList>
            <consortium name="Pathogen Informatics"/>
        </authorList>
    </citation>
    <scope>NUCLEOTIDE SEQUENCE [LARGE SCALE GENOMIC DNA]</scope>
</reference>
<evidence type="ECO:0000313" key="3">
    <source>
        <dbReference type="Proteomes" id="UP000274429"/>
    </source>
</evidence>
<dbReference type="WBParaSite" id="TTAC_0001014201-mRNA-1">
    <property type="protein sequence ID" value="TTAC_0001014201-mRNA-1"/>
    <property type="gene ID" value="TTAC_0001014201"/>
</dbReference>
<sequence length="84" mass="9250">MRDLEVFVSTPSASGGKSQRSVRIVCTPLFVLSSVYFTHLIVWAMIPVVSSLLLLAFVEATVVEEGDWQGMTSYVVTVVLMVRV</sequence>
<gene>
    <name evidence="2" type="ORF">TTAC_LOCUS10127</name>
</gene>
<evidence type="ECO:0000313" key="2">
    <source>
        <dbReference type="EMBL" id="VDM35107.1"/>
    </source>
</evidence>
<evidence type="ECO:0000313" key="4">
    <source>
        <dbReference type="WBParaSite" id="TTAC_0001014201-mRNA-1"/>
    </source>
</evidence>
<keyword evidence="3" id="KW-1185">Reference proteome</keyword>
<organism evidence="4">
    <name type="scientific">Hydatigena taeniaeformis</name>
    <name type="common">Feline tapeworm</name>
    <name type="synonym">Taenia taeniaeformis</name>
    <dbReference type="NCBI Taxonomy" id="6205"/>
    <lineage>
        <taxon>Eukaryota</taxon>
        <taxon>Metazoa</taxon>
        <taxon>Spiralia</taxon>
        <taxon>Lophotrochozoa</taxon>
        <taxon>Platyhelminthes</taxon>
        <taxon>Cestoda</taxon>
        <taxon>Eucestoda</taxon>
        <taxon>Cyclophyllidea</taxon>
        <taxon>Taeniidae</taxon>
        <taxon>Hydatigera</taxon>
    </lineage>
</organism>
<feature type="transmembrane region" description="Helical" evidence="1">
    <location>
        <begin position="40"/>
        <end position="63"/>
    </location>
</feature>
<evidence type="ECO:0000256" key="1">
    <source>
        <dbReference type="SAM" id="Phobius"/>
    </source>
</evidence>
<dbReference type="EMBL" id="UYWX01021337">
    <property type="protein sequence ID" value="VDM35107.1"/>
    <property type="molecule type" value="Genomic_DNA"/>
</dbReference>
<name>A0A0R3X9B7_HYDTA</name>
<protein>
    <submittedName>
        <fullName evidence="4">Transmembrane protein</fullName>
    </submittedName>
</protein>
<keyword evidence="1" id="KW-1133">Transmembrane helix</keyword>
<reference evidence="4" key="1">
    <citation type="submission" date="2017-02" db="UniProtKB">
        <authorList>
            <consortium name="WormBaseParasite"/>
        </authorList>
    </citation>
    <scope>IDENTIFICATION</scope>
</reference>
<dbReference type="AlphaFoldDB" id="A0A0R3X9B7"/>
<dbReference type="Proteomes" id="UP000274429">
    <property type="component" value="Unassembled WGS sequence"/>
</dbReference>
<keyword evidence="1" id="KW-0812">Transmembrane</keyword>